<dbReference type="GO" id="GO:0016209">
    <property type="term" value="F:antioxidant activity"/>
    <property type="evidence" value="ECO:0007669"/>
    <property type="project" value="InterPro"/>
</dbReference>
<name>A0A6H1UHN0_9GAMM</name>
<feature type="domain" description="Thioredoxin" evidence="2">
    <location>
        <begin position="35"/>
        <end position="206"/>
    </location>
</feature>
<keyword evidence="4" id="KW-1185">Reference proteome</keyword>
<dbReference type="Pfam" id="PF00578">
    <property type="entry name" value="AhpC-TSA"/>
    <property type="match status" value="1"/>
</dbReference>
<evidence type="ECO:0000313" key="3">
    <source>
        <dbReference type="EMBL" id="QIZ77726.1"/>
    </source>
</evidence>
<gene>
    <name evidence="3" type="ORF">HER31_12960</name>
</gene>
<accession>A0A6H1UHN0</accession>
<dbReference type="CDD" id="cd02970">
    <property type="entry name" value="PRX_like2"/>
    <property type="match status" value="1"/>
</dbReference>
<dbReference type="PROSITE" id="PS51352">
    <property type="entry name" value="THIOREDOXIN_2"/>
    <property type="match status" value="1"/>
</dbReference>
<dbReference type="SUPFAM" id="SSF52833">
    <property type="entry name" value="Thioredoxin-like"/>
    <property type="match status" value="1"/>
</dbReference>
<dbReference type="RefSeq" id="WP_168660985.1">
    <property type="nucleotide sequence ID" value="NZ_CP051180.1"/>
</dbReference>
<dbReference type="Proteomes" id="UP000501602">
    <property type="component" value="Chromosome"/>
</dbReference>
<protein>
    <submittedName>
        <fullName evidence="3">AhpC/TSA family protein</fullName>
    </submittedName>
</protein>
<dbReference type="Gene3D" id="3.40.30.10">
    <property type="entry name" value="Glutaredoxin"/>
    <property type="match status" value="1"/>
</dbReference>
<dbReference type="EMBL" id="CP051180">
    <property type="protein sequence ID" value="QIZ77726.1"/>
    <property type="molecule type" value="Genomic_DNA"/>
</dbReference>
<dbReference type="InterPro" id="IPR013766">
    <property type="entry name" value="Thioredoxin_domain"/>
</dbReference>
<reference evidence="3 4" key="1">
    <citation type="submission" date="2020-04" db="EMBL/GenBank/DDBJ databases">
        <title>Ferrimonas sp. S7 isolated from sea water.</title>
        <authorList>
            <person name="Bae S.S."/>
            <person name="Baek K."/>
        </authorList>
    </citation>
    <scope>NUCLEOTIDE SEQUENCE [LARGE SCALE GENOMIC DNA]</scope>
    <source>
        <strain evidence="3 4">S7</strain>
    </source>
</reference>
<feature type="signal peptide" evidence="1">
    <location>
        <begin position="1"/>
        <end position="23"/>
    </location>
</feature>
<dbReference type="KEGG" id="fes:HER31_12960"/>
<evidence type="ECO:0000313" key="4">
    <source>
        <dbReference type="Proteomes" id="UP000501602"/>
    </source>
</evidence>
<organism evidence="3 4">
    <name type="scientific">Ferrimonas lipolytica</name>
    <dbReference type="NCBI Taxonomy" id="2724191"/>
    <lineage>
        <taxon>Bacteria</taxon>
        <taxon>Pseudomonadati</taxon>
        <taxon>Pseudomonadota</taxon>
        <taxon>Gammaproteobacteria</taxon>
        <taxon>Alteromonadales</taxon>
        <taxon>Ferrimonadaceae</taxon>
        <taxon>Ferrimonas</taxon>
    </lineage>
</organism>
<dbReference type="AlphaFoldDB" id="A0A6H1UHN0"/>
<evidence type="ECO:0000259" key="2">
    <source>
        <dbReference type="PROSITE" id="PS51352"/>
    </source>
</evidence>
<dbReference type="GO" id="GO:0016491">
    <property type="term" value="F:oxidoreductase activity"/>
    <property type="evidence" value="ECO:0007669"/>
    <property type="project" value="InterPro"/>
</dbReference>
<evidence type="ECO:0000256" key="1">
    <source>
        <dbReference type="SAM" id="SignalP"/>
    </source>
</evidence>
<sequence length="207" mass="22209">MSRFTFTTLILTLVGALSFSAQATLADSADKVSPLLNGMEVPAITVQNSDGKSLSLNQLMEKKPSLVLFYRGGWCPFCNAQLAGLQQIEAELEALGVQVLAIAPELPENLKEGEGKGNYQLLSDHNLEATIGFGLGFTLSGPSNIAYKAKFGDRLKLSDSGNVILPAPAAYLVDTDGLVHFSYVNPNYKVRVHPKLIVTAAELMVQP</sequence>
<feature type="chain" id="PRO_5026186486" evidence="1">
    <location>
        <begin position="24"/>
        <end position="207"/>
    </location>
</feature>
<dbReference type="InterPro" id="IPR036249">
    <property type="entry name" value="Thioredoxin-like_sf"/>
</dbReference>
<dbReference type="InterPro" id="IPR000866">
    <property type="entry name" value="AhpC/TSA"/>
</dbReference>
<proteinExistence type="predicted"/>
<keyword evidence="1" id="KW-0732">Signal</keyword>